<dbReference type="InterPro" id="IPR025164">
    <property type="entry name" value="Toastrack_DUF4097"/>
</dbReference>
<gene>
    <name evidence="2" type="ORF">SAMN05421737_103209</name>
</gene>
<evidence type="ECO:0000313" key="3">
    <source>
        <dbReference type="Proteomes" id="UP000242662"/>
    </source>
</evidence>
<keyword evidence="3" id="KW-1185">Reference proteome</keyword>
<dbReference type="EMBL" id="FMYM01000003">
    <property type="protein sequence ID" value="SDB92227.1"/>
    <property type="molecule type" value="Genomic_DNA"/>
</dbReference>
<dbReference type="Pfam" id="PF13349">
    <property type="entry name" value="DUF4097"/>
    <property type="match status" value="1"/>
</dbReference>
<evidence type="ECO:0000259" key="1">
    <source>
        <dbReference type="Pfam" id="PF13349"/>
    </source>
</evidence>
<protein>
    <submittedName>
        <fullName evidence="2">Adhesin</fullName>
    </submittedName>
</protein>
<dbReference type="STRING" id="1464122.SAMN05421737_103209"/>
<dbReference type="AlphaFoldDB" id="A0A1G6HD36"/>
<sequence>MTIIKKLTLIASLLLVIGLIGGVVTLSKVNNAWTTEETVIDDTSFHAIDLTTDNAKIDVLPTTEEQAKIVISGNEQNYTLSSQVRHDILEMKVTDQNRKWFNLFPTSYAITIYLPEKQYESIKVNSNNGTVHVQDLDANIFSAQTKNGDVVVTNMKSASIAATSTNEDILIENIHDATENITGKTTNGDILLTASHVDRNVDLSTVNGDITVTVDTEPTSANITTSVTHGDVTLFNLDTSARIFGGGEHTIQLDTVNGDIMVGK</sequence>
<reference evidence="3" key="1">
    <citation type="submission" date="2016-09" db="EMBL/GenBank/DDBJ databases">
        <authorList>
            <person name="Varghese N."/>
            <person name="Submissions S."/>
        </authorList>
    </citation>
    <scope>NUCLEOTIDE SEQUENCE [LARGE SCALE GENOMIC DNA]</scope>
    <source>
        <strain evidence="3">25nlg</strain>
    </source>
</reference>
<dbReference type="Gene3D" id="2.160.20.120">
    <property type="match status" value="1"/>
</dbReference>
<feature type="domain" description="DUF4097" evidence="1">
    <location>
        <begin position="47"/>
        <end position="262"/>
    </location>
</feature>
<dbReference type="OrthoDB" id="2588856at2"/>
<dbReference type="RefSeq" id="WP_090775056.1">
    <property type="nucleotide sequence ID" value="NZ_FMYM01000003.1"/>
</dbReference>
<proteinExistence type="predicted"/>
<name>A0A1G6HD36_9BACI</name>
<evidence type="ECO:0000313" key="2">
    <source>
        <dbReference type="EMBL" id="SDB92227.1"/>
    </source>
</evidence>
<accession>A0A1G6HD36</accession>
<organism evidence="2 3">
    <name type="scientific">Shouchella lonarensis</name>
    <dbReference type="NCBI Taxonomy" id="1464122"/>
    <lineage>
        <taxon>Bacteria</taxon>
        <taxon>Bacillati</taxon>
        <taxon>Bacillota</taxon>
        <taxon>Bacilli</taxon>
        <taxon>Bacillales</taxon>
        <taxon>Bacillaceae</taxon>
        <taxon>Shouchella</taxon>
    </lineage>
</organism>
<dbReference type="Proteomes" id="UP000242662">
    <property type="component" value="Unassembled WGS sequence"/>
</dbReference>